<sequence>MRYYIRIRVWLCTPSLKLRCAHGLCYPQKTLDDSSHVVFRIRIRGARRHAAHAKNHKCSRSLGNTRRHFPILQRIIEERIRRPINALRLVNAQWIVGEDNHHYYEIILIDLNANRNRKAYQKK</sequence>
<dbReference type="InterPro" id="IPR024794">
    <property type="entry name" value="Rbsml_eL15_core_dom_sf"/>
</dbReference>
<evidence type="ECO:0000313" key="6">
    <source>
        <dbReference type="Proteomes" id="UP000295192"/>
    </source>
</evidence>
<dbReference type="Proteomes" id="UP000295192">
    <property type="component" value="Unassembled WGS sequence"/>
</dbReference>
<keyword evidence="3 4" id="KW-0687">Ribonucleoprotein</keyword>
<dbReference type="GO" id="GO:0005840">
    <property type="term" value="C:ribosome"/>
    <property type="evidence" value="ECO:0007669"/>
    <property type="project" value="UniProtKB-KW"/>
</dbReference>
<evidence type="ECO:0000256" key="2">
    <source>
        <dbReference type="ARBA" id="ARBA00022980"/>
    </source>
</evidence>
<keyword evidence="2 4" id="KW-0689">Ribosomal protein</keyword>
<dbReference type="Pfam" id="PF00827">
    <property type="entry name" value="Ribosomal_L15e"/>
    <property type="match status" value="1"/>
</dbReference>
<evidence type="ECO:0000256" key="3">
    <source>
        <dbReference type="ARBA" id="ARBA00023274"/>
    </source>
</evidence>
<evidence type="ECO:0000313" key="5">
    <source>
        <dbReference type="EMBL" id="TDG41393.1"/>
    </source>
</evidence>
<dbReference type="GO" id="GO:0006412">
    <property type="term" value="P:translation"/>
    <property type="evidence" value="ECO:0007669"/>
    <property type="project" value="InterPro"/>
</dbReference>
<evidence type="ECO:0000256" key="1">
    <source>
        <dbReference type="ARBA" id="ARBA00006857"/>
    </source>
</evidence>
<dbReference type="SUPFAM" id="SSF54189">
    <property type="entry name" value="Ribosomal proteins S24e, L23 and L15e"/>
    <property type="match status" value="1"/>
</dbReference>
<dbReference type="EMBL" id="LSRL02000360">
    <property type="protein sequence ID" value="TDG41393.1"/>
    <property type="molecule type" value="Genomic_DNA"/>
</dbReference>
<dbReference type="AlphaFoldDB" id="A0A484AY97"/>
<proteinExistence type="inferred from homology"/>
<dbReference type="STRING" id="7232.A0A484AY97"/>
<dbReference type="InterPro" id="IPR000439">
    <property type="entry name" value="Ribosomal_eL15"/>
</dbReference>
<reference evidence="5 6" key="1">
    <citation type="journal article" date="2019" name="J. Hered.">
        <title>An Improved Genome Assembly for Drosophila navojoa, the Basal Species in the mojavensis Cluster.</title>
        <authorList>
            <person name="Vanderlinde T."/>
            <person name="Dupim E.G."/>
            <person name="Nazario-Yepiz N.O."/>
            <person name="Carvalho A.B."/>
        </authorList>
    </citation>
    <scope>NUCLEOTIDE SEQUENCE [LARGE SCALE GENOMIC DNA]</scope>
    <source>
        <strain evidence="5">Navoj_Jal97</strain>
        <tissue evidence="5">Whole organism</tissue>
    </source>
</reference>
<keyword evidence="6" id="KW-1185">Reference proteome</keyword>
<name>A0A484AY97_DRONA</name>
<dbReference type="Gene3D" id="3.40.1120.10">
    <property type="entry name" value="Ribosomal protein l15e"/>
    <property type="match status" value="1"/>
</dbReference>
<accession>A0A484AY97</accession>
<gene>
    <name evidence="5" type="ORF">AWZ03_012184</name>
</gene>
<organism evidence="5 6">
    <name type="scientific">Drosophila navojoa</name>
    <name type="common">Fruit fly</name>
    <dbReference type="NCBI Taxonomy" id="7232"/>
    <lineage>
        <taxon>Eukaryota</taxon>
        <taxon>Metazoa</taxon>
        <taxon>Ecdysozoa</taxon>
        <taxon>Arthropoda</taxon>
        <taxon>Hexapoda</taxon>
        <taxon>Insecta</taxon>
        <taxon>Pterygota</taxon>
        <taxon>Neoptera</taxon>
        <taxon>Endopterygota</taxon>
        <taxon>Diptera</taxon>
        <taxon>Brachycera</taxon>
        <taxon>Muscomorpha</taxon>
        <taxon>Ephydroidea</taxon>
        <taxon>Drosophilidae</taxon>
        <taxon>Drosophila</taxon>
    </lineage>
</organism>
<dbReference type="GO" id="GO:0003735">
    <property type="term" value="F:structural constituent of ribosome"/>
    <property type="evidence" value="ECO:0007669"/>
    <property type="project" value="InterPro"/>
</dbReference>
<dbReference type="InterPro" id="IPR012678">
    <property type="entry name" value="Ribosomal_uL23/eL15/eS24_sf"/>
</dbReference>
<comment type="similarity">
    <text evidence="1 4">Belongs to the eukaryotic ribosomal protein eL15 family.</text>
</comment>
<dbReference type="OrthoDB" id="10255148at2759"/>
<evidence type="ECO:0000256" key="4">
    <source>
        <dbReference type="RuleBase" id="RU000663"/>
    </source>
</evidence>
<comment type="caution">
    <text evidence="5">The sequence shown here is derived from an EMBL/GenBank/DDBJ whole genome shotgun (WGS) entry which is preliminary data.</text>
</comment>
<dbReference type="GO" id="GO:1990904">
    <property type="term" value="C:ribonucleoprotein complex"/>
    <property type="evidence" value="ECO:0007669"/>
    <property type="project" value="UniProtKB-KW"/>
</dbReference>
<dbReference type="OMA" id="MRYYIRI"/>
<protein>
    <recommendedName>
        <fullName evidence="4">Ribosomal protein L15</fullName>
    </recommendedName>
</protein>